<dbReference type="InterPro" id="IPR001752">
    <property type="entry name" value="Kinesin_motor_dom"/>
</dbReference>
<evidence type="ECO:0000313" key="14">
    <source>
        <dbReference type="Proteomes" id="UP000075714"/>
    </source>
</evidence>
<dbReference type="GO" id="GO:0005737">
    <property type="term" value="C:cytoplasm"/>
    <property type="evidence" value="ECO:0007669"/>
    <property type="project" value="UniProtKB-SubCell"/>
</dbReference>
<dbReference type="PANTHER" id="PTHR47969">
    <property type="entry name" value="CHROMOSOME-ASSOCIATED KINESIN KIF4A-RELATED"/>
    <property type="match status" value="1"/>
</dbReference>
<feature type="region of interest" description="Disordered" evidence="11">
    <location>
        <begin position="535"/>
        <end position="574"/>
    </location>
</feature>
<dbReference type="SMART" id="SM00129">
    <property type="entry name" value="KISc"/>
    <property type="match status" value="1"/>
</dbReference>
<sequence length="768" mass="82356">MLTMLTRVTKHTMKLAFSGILGQFWCRRLIDKEFDFDNVLDSGCQQADVFTCYNSSILAYGQTGSGKTHTMFGPRLVDDLTDDQAHNGKETKLEIREHGRKGPFVAGLTEYHARNADVVHKLALKAFNTRRTCATERNATSSRSHAIFTISITKEVTSASGAATRFTSKLNLVDLAGSERAASSGGGQLKETCGINSSLVALGRVITALKTAQSEANKPRAGQSGPHVPYRANKLTYLLKESLGGNARTFFIACVSPSAACAQETISTLRFACDARAVRNAARVAVTGAGDPAALLREVEALAQANEGLAAELERLKEAKQQLQVELTERVSLDNTQAAEARAALLAAQRANTKLEQSNAELAVAMEGAQAAAQAARRDAEAERERSAALVAKAAEAEAAFRAALSATSDVEERFRQLELQVAERCAALGSELAQARAELAAAQQAASSSEQRCLQLAAALAGSEALAQAVRRDAVDEGDRAAALTSEVVELRAALNAQREVGVAAEVRCGALIRQAGEAQTAAREARVEAGAWEERSTYEEAEPVAKRRRKQQPQKAVDVAESDSGSANDLWQENGGQVQGLQKENAAPVTTLAEVPKLRDHLFSAAERNNVVQLRQLLPQLKDYGGPNISNDAPVLSAPGRKKAPRCSPALQKGERPLHLACSRGSKDVAIELLDHGADVDAKTKDGLAPLHLASSKGRVEVVKMLLKRWEILEPKLRQQRIDARGKDNKYPYQVAEETLSQAASTKARGQLNAIIAALDKGIMKN</sequence>
<feature type="coiled-coil region" evidence="10">
    <location>
        <begin position="296"/>
        <end position="386"/>
    </location>
</feature>
<dbReference type="Pfam" id="PF00225">
    <property type="entry name" value="Kinesin"/>
    <property type="match status" value="2"/>
</dbReference>
<dbReference type="AlphaFoldDB" id="A0A150GEL3"/>
<evidence type="ECO:0000256" key="3">
    <source>
        <dbReference type="ARBA" id="ARBA00022741"/>
    </source>
</evidence>
<dbReference type="InterPro" id="IPR019821">
    <property type="entry name" value="Kinesin_motor_CS"/>
</dbReference>
<name>A0A150GEL3_GONPE</name>
<evidence type="ECO:0000256" key="5">
    <source>
        <dbReference type="ARBA" id="ARBA00023054"/>
    </source>
</evidence>
<evidence type="ECO:0000256" key="2">
    <source>
        <dbReference type="ARBA" id="ARBA00022490"/>
    </source>
</evidence>
<dbReference type="Gene3D" id="3.40.850.10">
    <property type="entry name" value="Kinesin motor domain"/>
    <property type="match status" value="2"/>
</dbReference>
<feature type="region of interest" description="Disordered" evidence="11">
    <location>
        <begin position="631"/>
        <end position="653"/>
    </location>
</feature>
<evidence type="ECO:0000256" key="9">
    <source>
        <dbReference type="RuleBase" id="RU000394"/>
    </source>
</evidence>
<dbReference type="Proteomes" id="UP000075714">
    <property type="component" value="Unassembled WGS sequence"/>
</dbReference>
<proteinExistence type="inferred from homology"/>
<dbReference type="GO" id="GO:0007018">
    <property type="term" value="P:microtubule-based movement"/>
    <property type="evidence" value="ECO:0007669"/>
    <property type="project" value="InterPro"/>
</dbReference>
<dbReference type="PROSITE" id="PS50088">
    <property type="entry name" value="ANK_REPEAT"/>
    <property type="match status" value="2"/>
</dbReference>
<gene>
    <name evidence="13" type="ORF">GPECTOR_29g65</name>
</gene>
<dbReference type="GO" id="GO:0008017">
    <property type="term" value="F:microtubule binding"/>
    <property type="evidence" value="ECO:0007669"/>
    <property type="project" value="InterPro"/>
</dbReference>
<dbReference type="EMBL" id="LSYV01000030">
    <property type="protein sequence ID" value="KXZ48289.1"/>
    <property type="molecule type" value="Genomic_DNA"/>
</dbReference>
<dbReference type="InterPro" id="IPR036770">
    <property type="entry name" value="Ankyrin_rpt-contain_sf"/>
</dbReference>
<dbReference type="SUPFAM" id="SSF52540">
    <property type="entry name" value="P-loop containing nucleoside triphosphate hydrolases"/>
    <property type="match status" value="1"/>
</dbReference>
<keyword evidence="4 9" id="KW-0067">ATP-binding</keyword>
<dbReference type="PROSITE" id="PS50297">
    <property type="entry name" value="ANK_REP_REGION"/>
    <property type="match status" value="2"/>
</dbReference>
<dbReference type="PRINTS" id="PR00380">
    <property type="entry name" value="KINESINHEAVY"/>
</dbReference>
<evidence type="ECO:0000256" key="6">
    <source>
        <dbReference type="ARBA" id="ARBA00023175"/>
    </source>
</evidence>
<evidence type="ECO:0000256" key="8">
    <source>
        <dbReference type="PROSITE-ProRule" id="PRU00283"/>
    </source>
</evidence>
<dbReference type="InterPro" id="IPR027640">
    <property type="entry name" value="Kinesin-like_fam"/>
</dbReference>
<keyword evidence="6 9" id="KW-0505">Motor protein</keyword>
<evidence type="ECO:0000256" key="7">
    <source>
        <dbReference type="PROSITE-ProRule" id="PRU00023"/>
    </source>
</evidence>
<evidence type="ECO:0000256" key="10">
    <source>
        <dbReference type="SAM" id="Coils"/>
    </source>
</evidence>
<dbReference type="GO" id="GO:0005874">
    <property type="term" value="C:microtubule"/>
    <property type="evidence" value="ECO:0007669"/>
    <property type="project" value="UniProtKB-KW"/>
</dbReference>
<comment type="subcellular location">
    <subcellularLocation>
        <location evidence="1">Cytoplasm</location>
    </subcellularLocation>
</comment>
<dbReference type="SUPFAM" id="SSF48403">
    <property type="entry name" value="Ankyrin repeat"/>
    <property type="match status" value="1"/>
</dbReference>
<reference evidence="14" key="1">
    <citation type="journal article" date="2016" name="Nat. Commun.">
        <title>The Gonium pectorale genome demonstrates co-option of cell cycle regulation during the evolution of multicellularity.</title>
        <authorList>
            <person name="Hanschen E.R."/>
            <person name="Marriage T.N."/>
            <person name="Ferris P.J."/>
            <person name="Hamaji T."/>
            <person name="Toyoda A."/>
            <person name="Fujiyama A."/>
            <person name="Neme R."/>
            <person name="Noguchi H."/>
            <person name="Minakuchi Y."/>
            <person name="Suzuki M."/>
            <person name="Kawai-Toyooka H."/>
            <person name="Smith D.R."/>
            <person name="Sparks H."/>
            <person name="Anderson J."/>
            <person name="Bakaric R."/>
            <person name="Luria V."/>
            <person name="Karger A."/>
            <person name="Kirschner M.W."/>
            <person name="Durand P.M."/>
            <person name="Michod R.E."/>
            <person name="Nozaki H."/>
            <person name="Olson B.J."/>
        </authorList>
    </citation>
    <scope>NUCLEOTIDE SEQUENCE [LARGE SCALE GENOMIC DNA]</scope>
    <source>
        <strain evidence="14">NIES-2863</strain>
    </source>
</reference>
<dbReference type="STRING" id="33097.A0A150GEL3"/>
<accession>A0A150GEL3</accession>
<feature type="repeat" description="ANK" evidence="7">
    <location>
        <begin position="655"/>
        <end position="687"/>
    </location>
</feature>
<feature type="repeat" description="ANK" evidence="7">
    <location>
        <begin position="688"/>
        <end position="711"/>
    </location>
</feature>
<keyword evidence="14" id="KW-1185">Reference proteome</keyword>
<keyword evidence="2" id="KW-0963">Cytoplasm</keyword>
<dbReference type="GO" id="GO:0005875">
    <property type="term" value="C:microtubule associated complex"/>
    <property type="evidence" value="ECO:0007669"/>
    <property type="project" value="TreeGrafter"/>
</dbReference>
<dbReference type="Pfam" id="PF12796">
    <property type="entry name" value="Ank_2"/>
    <property type="match status" value="1"/>
</dbReference>
<keyword evidence="9" id="KW-0493">Microtubule</keyword>
<keyword evidence="5 10" id="KW-0175">Coiled coil</keyword>
<dbReference type="GO" id="GO:0051231">
    <property type="term" value="P:spindle elongation"/>
    <property type="evidence" value="ECO:0007669"/>
    <property type="project" value="TreeGrafter"/>
</dbReference>
<feature type="domain" description="Kinesin motor" evidence="12">
    <location>
        <begin position="1"/>
        <end position="278"/>
    </location>
</feature>
<evidence type="ECO:0000313" key="13">
    <source>
        <dbReference type="EMBL" id="KXZ48289.1"/>
    </source>
</evidence>
<evidence type="ECO:0000256" key="4">
    <source>
        <dbReference type="ARBA" id="ARBA00022840"/>
    </source>
</evidence>
<dbReference type="PROSITE" id="PS00411">
    <property type="entry name" value="KINESIN_MOTOR_1"/>
    <property type="match status" value="1"/>
</dbReference>
<organism evidence="13 14">
    <name type="scientific">Gonium pectorale</name>
    <name type="common">Green alga</name>
    <dbReference type="NCBI Taxonomy" id="33097"/>
    <lineage>
        <taxon>Eukaryota</taxon>
        <taxon>Viridiplantae</taxon>
        <taxon>Chlorophyta</taxon>
        <taxon>core chlorophytes</taxon>
        <taxon>Chlorophyceae</taxon>
        <taxon>CS clade</taxon>
        <taxon>Chlamydomonadales</taxon>
        <taxon>Volvocaceae</taxon>
        <taxon>Gonium</taxon>
    </lineage>
</organism>
<evidence type="ECO:0000256" key="1">
    <source>
        <dbReference type="ARBA" id="ARBA00004496"/>
    </source>
</evidence>
<dbReference type="PANTHER" id="PTHR47969:SF15">
    <property type="entry name" value="CHROMOSOME-ASSOCIATED KINESIN KIF4A-RELATED"/>
    <property type="match status" value="1"/>
</dbReference>
<dbReference type="InterPro" id="IPR002110">
    <property type="entry name" value="Ankyrin_rpt"/>
</dbReference>
<dbReference type="GO" id="GO:0005524">
    <property type="term" value="F:ATP binding"/>
    <property type="evidence" value="ECO:0007669"/>
    <property type="project" value="UniProtKB-KW"/>
</dbReference>
<feature type="coiled-coil region" evidence="10">
    <location>
        <begin position="426"/>
        <end position="453"/>
    </location>
</feature>
<dbReference type="InterPro" id="IPR036961">
    <property type="entry name" value="Kinesin_motor_dom_sf"/>
</dbReference>
<dbReference type="OrthoDB" id="3176171at2759"/>
<protein>
    <recommendedName>
        <fullName evidence="9">Kinesin-like protein</fullName>
    </recommendedName>
</protein>
<comment type="caution">
    <text evidence="13">The sequence shown here is derived from an EMBL/GenBank/DDBJ whole genome shotgun (WGS) entry which is preliminary data.</text>
</comment>
<dbReference type="SMART" id="SM00248">
    <property type="entry name" value="ANK"/>
    <property type="match status" value="2"/>
</dbReference>
<dbReference type="GO" id="GO:0003777">
    <property type="term" value="F:microtubule motor activity"/>
    <property type="evidence" value="ECO:0007669"/>
    <property type="project" value="InterPro"/>
</dbReference>
<dbReference type="Gene3D" id="1.25.40.20">
    <property type="entry name" value="Ankyrin repeat-containing domain"/>
    <property type="match status" value="1"/>
</dbReference>
<comment type="caution">
    <text evidence="8">Lacks conserved residue(s) required for the propagation of feature annotation.</text>
</comment>
<feature type="compositionally biased region" description="Polar residues" evidence="11">
    <location>
        <begin position="565"/>
        <end position="574"/>
    </location>
</feature>
<evidence type="ECO:0000256" key="11">
    <source>
        <dbReference type="SAM" id="MobiDB-lite"/>
    </source>
</evidence>
<comment type="similarity">
    <text evidence="8 9">Belongs to the TRAFAC class myosin-kinesin ATPase superfamily. Kinesin family.</text>
</comment>
<keyword evidence="7" id="KW-0040">ANK repeat</keyword>
<dbReference type="GO" id="GO:0007052">
    <property type="term" value="P:mitotic spindle organization"/>
    <property type="evidence" value="ECO:0007669"/>
    <property type="project" value="TreeGrafter"/>
</dbReference>
<evidence type="ECO:0000259" key="12">
    <source>
        <dbReference type="PROSITE" id="PS50067"/>
    </source>
</evidence>
<dbReference type="InterPro" id="IPR027417">
    <property type="entry name" value="P-loop_NTPase"/>
</dbReference>
<dbReference type="PROSITE" id="PS50067">
    <property type="entry name" value="KINESIN_MOTOR_2"/>
    <property type="match status" value="1"/>
</dbReference>
<keyword evidence="3 9" id="KW-0547">Nucleotide-binding</keyword>